<name>A0ABP8VAD7_9GAMM</name>
<evidence type="ECO:0000313" key="2">
    <source>
        <dbReference type="Proteomes" id="UP001500604"/>
    </source>
</evidence>
<dbReference type="EMBL" id="BAABFL010000477">
    <property type="protein sequence ID" value="GAA4652523.1"/>
    <property type="molecule type" value="Genomic_DNA"/>
</dbReference>
<sequence length="114" mass="13014">MRNIITEEKEMILRSRILIRPYWTERLVDKLLGEPDHIHYRKDGKPYASFWCMDKVVEGRGAGAVQGTPQVDRDVEVGGTHVNARECVDEDIESVDLIVMGARWEGQAFGDELV</sequence>
<accession>A0ABP8VAD7</accession>
<gene>
    <name evidence="1" type="ORF">GCM10023116_48070</name>
</gene>
<keyword evidence="2" id="KW-1185">Reference proteome</keyword>
<organism evidence="1 2">
    <name type="scientific">Kistimonas scapharcae</name>
    <dbReference type="NCBI Taxonomy" id="1036133"/>
    <lineage>
        <taxon>Bacteria</taxon>
        <taxon>Pseudomonadati</taxon>
        <taxon>Pseudomonadota</taxon>
        <taxon>Gammaproteobacteria</taxon>
        <taxon>Oceanospirillales</taxon>
        <taxon>Endozoicomonadaceae</taxon>
        <taxon>Kistimonas</taxon>
    </lineage>
</organism>
<reference evidence="2" key="1">
    <citation type="journal article" date="2019" name="Int. J. Syst. Evol. Microbiol.">
        <title>The Global Catalogue of Microorganisms (GCM) 10K type strain sequencing project: providing services to taxonomists for standard genome sequencing and annotation.</title>
        <authorList>
            <consortium name="The Broad Institute Genomics Platform"/>
            <consortium name="The Broad Institute Genome Sequencing Center for Infectious Disease"/>
            <person name="Wu L."/>
            <person name="Ma J."/>
        </authorList>
    </citation>
    <scope>NUCLEOTIDE SEQUENCE [LARGE SCALE GENOMIC DNA]</scope>
    <source>
        <strain evidence="2">JCM 17805</strain>
    </source>
</reference>
<proteinExistence type="predicted"/>
<protein>
    <submittedName>
        <fullName evidence="1">Uncharacterized protein</fullName>
    </submittedName>
</protein>
<evidence type="ECO:0000313" key="1">
    <source>
        <dbReference type="EMBL" id="GAA4652523.1"/>
    </source>
</evidence>
<dbReference type="Proteomes" id="UP001500604">
    <property type="component" value="Unassembled WGS sequence"/>
</dbReference>
<comment type="caution">
    <text evidence="1">The sequence shown here is derived from an EMBL/GenBank/DDBJ whole genome shotgun (WGS) entry which is preliminary data.</text>
</comment>